<dbReference type="AlphaFoldDB" id="A0A8X7CR29"/>
<comment type="caution">
    <text evidence="1">The sequence shown here is derived from an EMBL/GenBank/DDBJ whole genome shotgun (WGS) entry which is preliminary data.</text>
</comment>
<gene>
    <name evidence="1" type="ORF">TNIN_118951</name>
</gene>
<evidence type="ECO:0000313" key="1">
    <source>
        <dbReference type="EMBL" id="GFY77883.1"/>
    </source>
</evidence>
<protein>
    <submittedName>
        <fullName evidence="1">Uncharacterized protein</fullName>
    </submittedName>
</protein>
<organism evidence="1 2">
    <name type="scientific">Trichonephila inaurata madagascariensis</name>
    <dbReference type="NCBI Taxonomy" id="2747483"/>
    <lineage>
        <taxon>Eukaryota</taxon>
        <taxon>Metazoa</taxon>
        <taxon>Ecdysozoa</taxon>
        <taxon>Arthropoda</taxon>
        <taxon>Chelicerata</taxon>
        <taxon>Arachnida</taxon>
        <taxon>Araneae</taxon>
        <taxon>Araneomorphae</taxon>
        <taxon>Entelegynae</taxon>
        <taxon>Araneoidea</taxon>
        <taxon>Nephilidae</taxon>
        <taxon>Trichonephila</taxon>
        <taxon>Trichonephila inaurata</taxon>
    </lineage>
</organism>
<keyword evidence="2" id="KW-1185">Reference proteome</keyword>
<accession>A0A8X7CR29</accession>
<reference evidence="1" key="1">
    <citation type="submission" date="2020-08" db="EMBL/GenBank/DDBJ databases">
        <title>Multicomponent nature underlies the extraordinary mechanical properties of spider dragline silk.</title>
        <authorList>
            <person name="Kono N."/>
            <person name="Nakamura H."/>
            <person name="Mori M."/>
            <person name="Yoshida Y."/>
            <person name="Ohtoshi R."/>
            <person name="Malay A.D."/>
            <person name="Moran D.A.P."/>
            <person name="Tomita M."/>
            <person name="Numata K."/>
            <person name="Arakawa K."/>
        </authorList>
    </citation>
    <scope>NUCLEOTIDE SEQUENCE</scope>
</reference>
<name>A0A8X7CR29_9ARAC</name>
<sequence>MKRAPNSPRPSDFCFNMHDSLEDLIFIEEATFHFFGNVIMFDFGGIHEQSRQLKEIRQKGMFSEQCQDVRAANWDLKMDMLQLRLFPQLSVEFRNLVFLQQDGASPCWHIPVCNHPRDELPHLWIQRIGKNDIPLLP</sequence>
<proteinExistence type="predicted"/>
<dbReference type="EMBL" id="BMAV01022692">
    <property type="protein sequence ID" value="GFY77883.1"/>
    <property type="molecule type" value="Genomic_DNA"/>
</dbReference>
<evidence type="ECO:0000313" key="2">
    <source>
        <dbReference type="Proteomes" id="UP000886998"/>
    </source>
</evidence>
<dbReference type="Proteomes" id="UP000886998">
    <property type="component" value="Unassembled WGS sequence"/>
</dbReference>